<evidence type="ECO:0000256" key="6">
    <source>
        <dbReference type="ARBA" id="ARBA00023328"/>
    </source>
</evidence>
<proteinExistence type="inferred from homology"/>
<accession>A0A194X3U7</accession>
<evidence type="ECO:0000256" key="3">
    <source>
        <dbReference type="ARBA" id="ARBA00007321"/>
    </source>
</evidence>
<evidence type="ECO:0000313" key="8">
    <source>
        <dbReference type="Proteomes" id="UP000070700"/>
    </source>
</evidence>
<dbReference type="OrthoDB" id="10050372at2759"/>
<comment type="subcellular location">
    <subcellularLocation>
        <location evidence="2">Chromosome</location>
        <location evidence="2">Centromere</location>
    </subcellularLocation>
    <subcellularLocation>
        <location evidence="1">Nucleus</location>
    </subcellularLocation>
</comment>
<dbReference type="PANTHER" id="PTHR14582">
    <property type="entry name" value="INNER KINETOCHORE SUBUNIT MAL2"/>
    <property type="match status" value="1"/>
</dbReference>
<dbReference type="RefSeq" id="XP_018068857.1">
    <property type="nucleotide sequence ID" value="XM_018222788.1"/>
</dbReference>
<evidence type="ECO:0000256" key="2">
    <source>
        <dbReference type="ARBA" id="ARBA00004584"/>
    </source>
</evidence>
<dbReference type="GO" id="GO:0005634">
    <property type="term" value="C:nucleus"/>
    <property type="evidence" value="ECO:0007669"/>
    <property type="project" value="UniProtKB-SubCell"/>
</dbReference>
<evidence type="ECO:0000256" key="5">
    <source>
        <dbReference type="ARBA" id="ARBA00023242"/>
    </source>
</evidence>
<keyword evidence="6" id="KW-0137">Centromere</keyword>
<sequence length="303" mass="33691">MLPSTDDSVLEDTIGAQLDSEIASLKAQVQTLKTQRKTQSTTIISSRTTQTILSRLRASQKTTSTRSSQETDISPLLSTSTAQLAHNQENLYRSCAGITTFRIRDPDPNAVDDGNVLGIRFDVSTSGKFVRPYYVMLNKPWAGKTLLRIHRHTVPSCIPLASLADRYLPHGKGAAAMGDKESGAKRQDLTRFVRALRREIVGYHNRVSVIKGLRKEFKLDEKVSRKGKERERVIADISVADAEAKQVRIEWVDGRIGRAVVDDKGDVKKCVVIGEEGRDREVERRVCAGGMEGIGERLREGIY</sequence>
<dbReference type="KEGG" id="psco:LY89DRAFT_784435"/>
<dbReference type="InParanoid" id="A0A194X3U7"/>
<dbReference type="InterPro" id="IPR018464">
    <property type="entry name" value="CENP-O"/>
</dbReference>
<evidence type="ECO:0000256" key="4">
    <source>
        <dbReference type="ARBA" id="ARBA00022454"/>
    </source>
</evidence>
<dbReference type="GeneID" id="28832514"/>
<dbReference type="EMBL" id="KQ947420">
    <property type="protein sequence ID" value="KUJ14502.1"/>
    <property type="molecule type" value="Genomic_DNA"/>
</dbReference>
<organism evidence="7 8">
    <name type="scientific">Mollisia scopiformis</name>
    <name type="common">Conifer needle endophyte fungus</name>
    <name type="synonym">Phialocephala scopiformis</name>
    <dbReference type="NCBI Taxonomy" id="149040"/>
    <lineage>
        <taxon>Eukaryota</taxon>
        <taxon>Fungi</taxon>
        <taxon>Dikarya</taxon>
        <taxon>Ascomycota</taxon>
        <taxon>Pezizomycotina</taxon>
        <taxon>Leotiomycetes</taxon>
        <taxon>Helotiales</taxon>
        <taxon>Mollisiaceae</taxon>
        <taxon>Mollisia</taxon>
    </lineage>
</organism>
<comment type="similarity">
    <text evidence="3">Belongs to the CENP-O/MCM21 family.</text>
</comment>
<dbReference type="GO" id="GO:0031511">
    <property type="term" value="C:Mis6-Sim4 complex"/>
    <property type="evidence" value="ECO:0007669"/>
    <property type="project" value="TreeGrafter"/>
</dbReference>
<dbReference type="Proteomes" id="UP000070700">
    <property type="component" value="Unassembled WGS sequence"/>
</dbReference>
<keyword evidence="4" id="KW-0158">Chromosome</keyword>
<dbReference type="Pfam" id="PF09496">
    <property type="entry name" value="CENP-O"/>
    <property type="match status" value="1"/>
</dbReference>
<gene>
    <name evidence="7" type="ORF">LY89DRAFT_784435</name>
</gene>
<protein>
    <recommendedName>
        <fullName evidence="9">Cenp-O kinetochore centromere component</fullName>
    </recommendedName>
</protein>
<keyword evidence="5" id="KW-0539">Nucleus</keyword>
<reference evidence="7 8" key="1">
    <citation type="submission" date="2015-10" db="EMBL/GenBank/DDBJ databases">
        <title>Full genome of DAOMC 229536 Phialocephala scopiformis, a fungal endophyte of spruce producing the potent anti-insectan compound rugulosin.</title>
        <authorList>
            <consortium name="DOE Joint Genome Institute"/>
            <person name="Walker A.K."/>
            <person name="Frasz S.L."/>
            <person name="Seifert K.A."/>
            <person name="Miller J.D."/>
            <person name="Mondo S.J."/>
            <person name="Labutti K."/>
            <person name="Lipzen A."/>
            <person name="Dockter R."/>
            <person name="Kennedy M."/>
            <person name="Grigoriev I.V."/>
            <person name="Spatafora J.W."/>
        </authorList>
    </citation>
    <scope>NUCLEOTIDE SEQUENCE [LARGE SCALE GENOMIC DNA]</scope>
    <source>
        <strain evidence="7 8">CBS 120377</strain>
    </source>
</reference>
<keyword evidence="8" id="KW-1185">Reference proteome</keyword>
<name>A0A194X3U7_MOLSC</name>
<evidence type="ECO:0008006" key="9">
    <source>
        <dbReference type="Google" id="ProtNLM"/>
    </source>
</evidence>
<evidence type="ECO:0000256" key="1">
    <source>
        <dbReference type="ARBA" id="ARBA00004123"/>
    </source>
</evidence>
<dbReference type="AlphaFoldDB" id="A0A194X3U7"/>
<dbReference type="PANTHER" id="PTHR14582:SF1">
    <property type="entry name" value="CENTROMERE PROTEIN O"/>
    <property type="match status" value="1"/>
</dbReference>
<dbReference type="STRING" id="149040.A0A194X3U7"/>
<evidence type="ECO:0000313" key="7">
    <source>
        <dbReference type="EMBL" id="KUJ14502.1"/>
    </source>
</evidence>